<dbReference type="EMBL" id="LYVF01000192">
    <property type="protein sequence ID" value="OAT79770.1"/>
    <property type="molecule type" value="Genomic_DNA"/>
</dbReference>
<evidence type="ECO:0000256" key="2">
    <source>
        <dbReference type="ARBA" id="ARBA00022448"/>
    </source>
</evidence>
<dbReference type="Gene3D" id="3.40.50.300">
    <property type="entry name" value="P-loop containing nucleotide triphosphate hydrolases"/>
    <property type="match status" value="1"/>
</dbReference>
<dbReference type="STRING" id="1838280.A6M21_15065"/>
<comment type="similarity">
    <text evidence="1">Belongs to the ABC transporter superfamily.</text>
</comment>
<dbReference type="InterPro" id="IPR017871">
    <property type="entry name" value="ABC_transporter-like_CS"/>
</dbReference>
<dbReference type="InterPro" id="IPR003593">
    <property type="entry name" value="AAA+_ATPase"/>
</dbReference>
<evidence type="ECO:0000259" key="5">
    <source>
        <dbReference type="PROSITE" id="PS50893"/>
    </source>
</evidence>
<dbReference type="PROSITE" id="PS00211">
    <property type="entry name" value="ABC_TRANSPORTER_1"/>
    <property type="match status" value="1"/>
</dbReference>
<protein>
    <submittedName>
        <fullName evidence="6">Zinc ABC transporter ATP-binding protein</fullName>
    </submittedName>
</protein>
<dbReference type="GO" id="GO:0005524">
    <property type="term" value="F:ATP binding"/>
    <property type="evidence" value="ECO:0007669"/>
    <property type="project" value="UniProtKB-KW"/>
</dbReference>
<dbReference type="RefSeq" id="WP_066670879.1">
    <property type="nucleotide sequence ID" value="NZ_LYVF01000192.1"/>
</dbReference>
<evidence type="ECO:0000256" key="4">
    <source>
        <dbReference type="ARBA" id="ARBA00022840"/>
    </source>
</evidence>
<feature type="domain" description="ABC transporter" evidence="5">
    <location>
        <begin position="5"/>
        <end position="241"/>
    </location>
</feature>
<dbReference type="SUPFAM" id="SSF52540">
    <property type="entry name" value="P-loop containing nucleoside triphosphate hydrolases"/>
    <property type="match status" value="1"/>
</dbReference>
<dbReference type="CDD" id="cd03235">
    <property type="entry name" value="ABC_Metallic_Cations"/>
    <property type="match status" value="1"/>
</dbReference>
<keyword evidence="3" id="KW-0547">Nucleotide-binding</keyword>
<reference evidence="6 7" key="1">
    <citation type="submission" date="2016-04" db="EMBL/GenBank/DDBJ databases">
        <authorList>
            <person name="Evans L.H."/>
            <person name="Alamgir A."/>
            <person name="Owens N."/>
            <person name="Weber N.D."/>
            <person name="Virtaneva K."/>
            <person name="Barbian K."/>
            <person name="Babar A."/>
            <person name="Rosenke K."/>
        </authorList>
    </citation>
    <scope>NUCLEOTIDE SEQUENCE [LARGE SCALE GENOMIC DNA]</scope>
    <source>
        <strain evidence="6 7">LMa1</strain>
    </source>
</reference>
<keyword evidence="2" id="KW-0813">Transport</keyword>
<dbReference type="Pfam" id="PF00005">
    <property type="entry name" value="ABC_tran"/>
    <property type="match status" value="1"/>
</dbReference>
<evidence type="ECO:0000313" key="6">
    <source>
        <dbReference type="EMBL" id="OAT79770.1"/>
    </source>
</evidence>
<dbReference type="OrthoDB" id="9806726at2"/>
<comment type="caution">
    <text evidence="6">The sequence shown here is derived from an EMBL/GenBank/DDBJ whole genome shotgun (WGS) entry which is preliminary data.</text>
</comment>
<dbReference type="Proteomes" id="UP000078532">
    <property type="component" value="Unassembled WGS sequence"/>
</dbReference>
<dbReference type="AlphaFoldDB" id="A0A1B7LB52"/>
<sequence length="249" mass="27314">MNPIVEIKDLCFSYGGELVLERVDLEVFPGDFLALMGPNGSGKTTLVKLMLGLLRPLTGQINLFGTVLERFREWYRIGYVPQKATGVDVRFPASVEEVVMAGRFGRLGPGRRPGPLDRRAVDEALAVVEMSACRRRPVSSLSGGQQQRVFIARALAGQPELLVLDEPVVGLDSRALDSFYNLLALLNKQMGITLLTVSHDTGAVTRRVNRVACINRTLICHGTPAEVLTTANLVRLYGAPVRRVTHGHR</sequence>
<dbReference type="PANTHER" id="PTHR42734:SF17">
    <property type="entry name" value="METAL TRANSPORT SYSTEM ATP-BINDING PROTEIN TM_0124-RELATED"/>
    <property type="match status" value="1"/>
</dbReference>
<dbReference type="PROSITE" id="PS50893">
    <property type="entry name" value="ABC_TRANSPORTER_2"/>
    <property type="match status" value="1"/>
</dbReference>
<evidence type="ECO:0000256" key="1">
    <source>
        <dbReference type="ARBA" id="ARBA00005417"/>
    </source>
</evidence>
<dbReference type="GO" id="GO:0016887">
    <property type="term" value="F:ATP hydrolysis activity"/>
    <property type="evidence" value="ECO:0007669"/>
    <property type="project" value="InterPro"/>
</dbReference>
<organism evidence="6 7">
    <name type="scientific">Desulfotomaculum copahuensis</name>
    <dbReference type="NCBI Taxonomy" id="1838280"/>
    <lineage>
        <taxon>Bacteria</taxon>
        <taxon>Bacillati</taxon>
        <taxon>Bacillota</taxon>
        <taxon>Clostridia</taxon>
        <taxon>Eubacteriales</taxon>
        <taxon>Desulfotomaculaceae</taxon>
        <taxon>Desulfotomaculum</taxon>
    </lineage>
</organism>
<dbReference type="InterPro" id="IPR027417">
    <property type="entry name" value="P-loop_NTPase"/>
</dbReference>
<dbReference type="InterPro" id="IPR050153">
    <property type="entry name" value="Metal_Ion_Import_ABC"/>
</dbReference>
<accession>A0A1B7LB52</accession>
<dbReference type="FunFam" id="3.40.50.300:FF:000134">
    <property type="entry name" value="Iron-enterobactin ABC transporter ATP-binding protein"/>
    <property type="match status" value="1"/>
</dbReference>
<dbReference type="InterPro" id="IPR003439">
    <property type="entry name" value="ABC_transporter-like_ATP-bd"/>
</dbReference>
<keyword evidence="4 6" id="KW-0067">ATP-binding</keyword>
<proteinExistence type="inferred from homology"/>
<evidence type="ECO:0000256" key="3">
    <source>
        <dbReference type="ARBA" id="ARBA00022741"/>
    </source>
</evidence>
<evidence type="ECO:0000313" key="7">
    <source>
        <dbReference type="Proteomes" id="UP000078532"/>
    </source>
</evidence>
<gene>
    <name evidence="6" type="ORF">A6M21_15065</name>
</gene>
<keyword evidence="7" id="KW-1185">Reference proteome</keyword>
<dbReference type="SMART" id="SM00382">
    <property type="entry name" value="AAA"/>
    <property type="match status" value="1"/>
</dbReference>
<dbReference type="PANTHER" id="PTHR42734">
    <property type="entry name" value="METAL TRANSPORT SYSTEM ATP-BINDING PROTEIN TM_0124-RELATED"/>
    <property type="match status" value="1"/>
</dbReference>
<name>A0A1B7LB52_9FIRM</name>